<reference evidence="1" key="1">
    <citation type="journal article" date="2014" name="Genome Biol. Evol.">
        <title>Pangenome evidence for extensive interdomain horizontal transfer affecting lineage core and shell genes in uncultured planktonic thaumarchaeota and euryarchaeota.</title>
        <authorList>
            <person name="Deschamps P."/>
            <person name="Zivanovic Y."/>
            <person name="Moreira D."/>
            <person name="Rodriguez-Valera F."/>
            <person name="Lopez-Garcia P."/>
        </authorList>
    </citation>
    <scope>NUCLEOTIDE SEQUENCE</scope>
</reference>
<dbReference type="EMBL" id="KF900517">
    <property type="protein sequence ID" value="AIE97818.1"/>
    <property type="molecule type" value="Genomic_DNA"/>
</dbReference>
<accession>A0A075G2Q0</accession>
<dbReference type="InterPro" id="IPR029063">
    <property type="entry name" value="SAM-dependent_MTases_sf"/>
</dbReference>
<keyword evidence="1" id="KW-0808">Transferase</keyword>
<dbReference type="Pfam" id="PF13489">
    <property type="entry name" value="Methyltransf_23"/>
    <property type="match status" value="1"/>
</dbReference>
<dbReference type="SUPFAM" id="SSF53335">
    <property type="entry name" value="S-adenosyl-L-methionine-dependent methyltransferases"/>
    <property type="match status" value="1"/>
</dbReference>
<evidence type="ECO:0000313" key="1">
    <source>
        <dbReference type="EMBL" id="AIE97818.1"/>
    </source>
</evidence>
<dbReference type="GO" id="GO:0008168">
    <property type="term" value="F:methyltransferase activity"/>
    <property type="evidence" value="ECO:0007669"/>
    <property type="project" value="UniProtKB-KW"/>
</dbReference>
<sequence length="303" mass="34939">MDMRKTKCALCCTQDDYTILYAENLPTAGISSVEYDTRRMRDYMHFQIVKCKTCNLVRSDPIIDPELIDNLYEQSDCSYTTEKENKPLARTYGPYLENIVNSYDVNRSSYLDIGCSNGFMIEKAIEMGFSNARGIEPSLASIEHASDKIKARIIPGMFDSSKFENETFDLISFFQTFDHIIEPNEFLQDVRKKLNEKGFVIAINHNIGSISYKFLREKSPIIDIGHTYLYDLTTMRKIFEKNQFKVHKVFPVKNWVTLSRLLELMPINEKSKNVLAKIQNGLGIQNIQLPLYLGNLGIYAQKN</sequence>
<protein>
    <submittedName>
        <fullName evidence="1">Methyltransferase type 11</fullName>
    </submittedName>
</protein>
<dbReference type="PANTHER" id="PTHR43861">
    <property type="entry name" value="TRANS-ACONITATE 2-METHYLTRANSFERASE-RELATED"/>
    <property type="match status" value="1"/>
</dbReference>
<dbReference type="PANTHER" id="PTHR43861:SF6">
    <property type="entry name" value="METHYLTRANSFERASE TYPE 11"/>
    <property type="match status" value="1"/>
</dbReference>
<name>A0A075G2Q0_9ARCH</name>
<dbReference type="AlphaFoldDB" id="A0A075G2Q0"/>
<organism evidence="1">
    <name type="scientific">uncultured marine thaumarchaeote KM3_03_B05</name>
    <dbReference type="NCBI Taxonomy" id="1455958"/>
    <lineage>
        <taxon>Archaea</taxon>
        <taxon>Nitrososphaerota</taxon>
        <taxon>environmental samples</taxon>
    </lineage>
</organism>
<keyword evidence="1" id="KW-0489">Methyltransferase</keyword>
<dbReference type="GO" id="GO:0032259">
    <property type="term" value="P:methylation"/>
    <property type="evidence" value="ECO:0007669"/>
    <property type="project" value="UniProtKB-KW"/>
</dbReference>
<dbReference type="CDD" id="cd02440">
    <property type="entry name" value="AdoMet_MTases"/>
    <property type="match status" value="1"/>
</dbReference>
<dbReference type="Gene3D" id="3.40.50.150">
    <property type="entry name" value="Vaccinia Virus protein VP39"/>
    <property type="match status" value="1"/>
</dbReference>
<proteinExistence type="predicted"/>